<comment type="subcellular location">
    <subcellularLocation>
        <location evidence="1">Membrane</location>
        <topology evidence="1">Multi-pass membrane protein</topology>
    </subcellularLocation>
</comment>
<keyword evidence="3 7" id="KW-0812">Transmembrane</keyword>
<proteinExistence type="predicted"/>
<evidence type="ECO:0000313" key="10">
    <source>
        <dbReference type="Proteomes" id="UP001549104"/>
    </source>
</evidence>
<accession>A0ABV2K6D4</accession>
<dbReference type="InterPro" id="IPR004841">
    <property type="entry name" value="AA-permease/SLC12A_dom"/>
</dbReference>
<dbReference type="Pfam" id="PF00324">
    <property type="entry name" value="AA_permease"/>
    <property type="match status" value="1"/>
</dbReference>
<evidence type="ECO:0000256" key="6">
    <source>
        <dbReference type="ARBA" id="ARBA00023136"/>
    </source>
</evidence>
<evidence type="ECO:0000256" key="3">
    <source>
        <dbReference type="ARBA" id="ARBA00022692"/>
    </source>
</evidence>
<keyword evidence="6 7" id="KW-0472">Membrane</keyword>
<dbReference type="PANTHER" id="PTHR43341">
    <property type="entry name" value="AMINO ACID PERMEASE"/>
    <property type="match status" value="1"/>
</dbReference>
<feature type="domain" description="Amino acid permease/ SLC12A" evidence="8">
    <location>
        <begin position="1"/>
        <end position="30"/>
    </location>
</feature>
<sequence length="112" mass="12846">MNAIILTAVLSAGNSGMYTSTRVLWDLAHEIKELPNRTKWFLLGPLLVLFLCIFIILDQNFQAFMGSGIDWNSVVIPYVGLLLFLIVWLVYKVEHKSKLIPLKDCDFENKYP</sequence>
<evidence type="ECO:0000313" key="9">
    <source>
        <dbReference type="EMBL" id="MET3656652.1"/>
    </source>
</evidence>
<organism evidence="9 10">
    <name type="scientific">Sporosarcina psychrophila</name>
    <name type="common">Bacillus psychrophilus</name>
    <dbReference type="NCBI Taxonomy" id="1476"/>
    <lineage>
        <taxon>Bacteria</taxon>
        <taxon>Bacillati</taxon>
        <taxon>Bacillota</taxon>
        <taxon>Bacilli</taxon>
        <taxon>Bacillales</taxon>
        <taxon>Caryophanaceae</taxon>
        <taxon>Sporosarcina</taxon>
    </lineage>
</organism>
<protein>
    <submittedName>
        <fullName evidence="9">Amino acid permease</fullName>
    </submittedName>
</protein>
<gene>
    <name evidence="9" type="ORF">ABIC55_001739</name>
</gene>
<name>A0ABV2K6D4_SPOPS</name>
<keyword evidence="4" id="KW-0029">Amino-acid transport</keyword>
<feature type="transmembrane region" description="Helical" evidence="7">
    <location>
        <begin position="69"/>
        <end position="91"/>
    </location>
</feature>
<keyword evidence="5 7" id="KW-1133">Transmembrane helix</keyword>
<evidence type="ECO:0000256" key="2">
    <source>
        <dbReference type="ARBA" id="ARBA00022448"/>
    </source>
</evidence>
<dbReference type="Proteomes" id="UP001549104">
    <property type="component" value="Unassembled WGS sequence"/>
</dbReference>
<evidence type="ECO:0000256" key="1">
    <source>
        <dbReference type="ARBA" id="ARBA00004141"/>
    </source>
</evidence>
<dbReference type="EMBL" id="JBEPME010000002">
    <property type="protein sequence ID" value="MET3656652.1"/>
    <property type="molecule type" value="Genomic_DNA"/>
</dbReference>
<dbReference type="InterPro" id="IPR050524">
    <property type="entry name" value="APC_YAT"/>
</dbReference>
<evidence type="ECO:0000259" key="8">
    <source>
        <dbReference type="Pfam" id="PF00324"/>
    </source>
</evidence>
<keyword evidence="10" id="KW-1185">Reference proteome</keyword>
<reference evidence="9 10" key="1">
    <citation type="submission" date="2024-06" db="EMBL/GenBank/DDBJ databases">
        <title>Sorghum-associated microbial communities from plants grown in Nebraska, USA.</title>
        <authorList>
            <person name="Schachtman D."/>
        </authorList>
    </citation>
    <scope>NUCLEOTIDE SEQUENCE [LARGE SCALE GENOMIC DNA]</scope>
    <source>
        <strain evidence="9 10">1288</strain>
    </source>
</reference>
<evidence type="ECO:0000256" key="7">
    <source>
        <dbReference type="SAM" id="Phobius"/>
    </source>
</evidence>
<dbReference type="PANTHER" id="PTHR43341:SF1">
    <property type="entry name" value="GENERAL AMINO-ACID PERMEASE GAP1"/>
    <property type="match status" value="1"/>
</dbReference>
<evidence type="ECO:0000256" key="4">
    <source>
        <dbReference type="ARBA" id="ARBA00022970"/>
    </source>
</evidence>
<evidence type="ECO:0000256" key="5">
    <source>
        <dbReference type="ARBA" id="ARBA00022989"/>
    </source>
</evidence>
<keyword evidence="2" id="KW-0813">Transport</keyword>
<comment type="caution">
    <text evidence="9">The sequence shown here is derived from an EMBL/GenBank/DDBJ whole genome shotgun (WGS) entry which is preliminary data.</text>
</comment>
<feature type="transmembrane region" description="Helical" evidence="7">
    <location>
        <begin position="39"/>
        <end position="57"/>
    </location>
</feature>